<organism evidence="2 3">
    <name type="scientific">Cottoperca gobio</name>
    <name type="common">Frogmouth</name>
    <name type="synonym">Aphritis gobio</name>
    <dbReference type="NCBI Taxonomy" id="56716"/>
    <lineage>
        <taxon>Eukaryota</taxon>
        <taxon>Metazoa</taxon>
        <taxon>Chordata</taxon>
        <taxon>Craniata</taxon>
        <taxon>Vertebrata</taxon>
        <taxon>Euteleostomi</taxon>
        <taxon>Actinopterygii</taxon>
        <taxon>Neopterygii</taxon>
        <taxon>Teleostei</taxon>
        <taxon>Neoteleostei</taxon>
        <taxon>Acanthomorphata</taxon>
        <taxon>Eupercaria</taxon>
        <taxon>Perciformes</taxon>
        <taxon>Notothenioidei</taxon>
        <taxon>Bovichtidae</taxon>
        <taxon>Cottoperca</taxon>
    </lineage>
</organism>
<dbReference type="AlphaFoldDB" id="A0A6J2QJV8"/>
<reference evidence="3" key="1">
    <citation type="submission" date="2025-08" db="UniProtKB">
        <authorList>
            <consortium name="RefSeq"/>
        </authorList>
    </citation>
    <scope>IDENTIFICATION</scope>
</reference>
<evidence type="ECO:0000313" key="3">
    <source>
        <dbReference type="RefSeq" id="XP_029297916.1"/>
    </source>
</evidence>
<dbReference type="InParanoid" id="A0A6J2QJV8"/>
<feature type="region of interest" description="Disordered" evidence="1">
    <location>
        <begin position="96"/>
        <end position="122"/>
    </location>
</feature>
<name>A0A6J2QJV8_COTGO</name>
<dbReference type="RefSeq" id="XP_029297916.1">
    <property type="nucleotide sequence ID" value="XM_029442056.1"/>
</dbReference>
<proteinExistence type="predicted"/>
<sequence length="333" mass="34787">MHEGTAALQQQQSQTLVDLAAYQKADRDLLQGMLRSSAAPEGESGGGPTQLPRVAVQKMTAEDDPEAFLDIFVGTAEACRWLQAEWGIRLLPLLSGKPSGPPIPCPRTPDTTTTSSGGRSWTGWAAHQRDFAAGSGACPLRTLADPSPSPSSSSTRLGAGSSRESTPLRTSSGRWPWSNSSPDSHSPRRTGSSVTVRPALKPPSDSRRTTSPCPGGAWGPKPGPSLLHSFGPFQPRGGSGLPWGPLALALHHPPWVLPTTLGQLDPSRSLTPQPHPVGLSSHGGVAVGPDCGTARLLPRSGRDIPCTDRRLEQRGGSRSVPGGGGGRPARTVH</sequence>
<feature type="compositionally biased region" description="Polar residues" evidence="1">
    <location>
        <begin position="162"/>
        <end position="195"/>
    </location>
</feature>
<feature type="compositionally biased region" description="Basic and acidic residues" evidence="1">
    <location>
        <begin position="300"/>
        <end position="315"/>
    </location>
</feature>
<dbReference type="Proteomes" id="UP000504630">
    <property type="component" value="Chromosome 10"/>
</dbReference>
<feature type="region of interest" description="Disordered" evidence="1">
    <location>
        <begin position="136"/>
        <end position="228"/>
    </location>
</feature>
<keyword evidence="2" id="KW-1185">Reference proteome</keyword>
<gene>
    <name evidence="3" type="primary">LOC115014921</name>
</gene>
<evidence type="ECO:0000256" key="1">
    <source>
        <dbReference type="SAM" id="MobiDB-lite"/>
    </source>
</evidence>
<protein>
    <submittedName>
        <fullName evidence="3">Uncharacterized protein LOC115014921</fullName>
    </submittedName>
</protein>
<accession>A0A6J2QJV8</accession>
<dbReference type="GeneID" id="115014921"/>
<feature type="region of interest" description="Disordered" evidence="1">
    <location>
        <begin position="281"/>
        <end position="333"/>
    </location>
</feature>
<evidence type="ECO:0000313" key="2">
    <source>
        <dbReference type="Proteomes" id="UP000504630"/>
    </source>
</evidence>
<dbReference type="KEGG" id="cgob:115014921"/>